<dbReference type="EMBL" id="LR789306">
    <property type="protein sequence ID" value="CAB3265168.1"/>
    <property type="molecule type" value="mRNA"/>
</dbReference>
<gene>
    <name evidence="1" type="primary">Prkrir</name>
</gene>
<organism evidence="1">
    <name type="scientific">Phallusia mammillata</name>
    <dbReference type="NCBI Taxonomy" id="59560"/>
    <lineage>
        <taxon>Eukaryota</taxon>
        <taxon>Metazoa</taxon>
        <taxon>Chordata</taxon>
        <taxon>Tunicata</taxon>
        <taxon>Ascidiacea</taxon>
        <taxon>Phlebobranchia</taxon>
        <taxon>Ascidiidae</taxon>
        <taxon>Phallusia</taxon>
    </lineage>
</organism>
<sequence>MDRGRKIQAANNRAVLSSVLETVILCGRQNIALRGHADSGPVSDPTQQSTTVNEGNFRSLLRFRVSSGDNVLKNHLETCAKNAMYTSSVIQNELISTCGTLIRTELV</sequence>
<dbReference type="PANTHER" id="PTHR45749">
    <property type="match status" value="1"/>
</dbReference>
<accession>A0A6F9DQ96</accession>
<protein>
    <submittedName>
        <fullName evidence="1">52 kDa repressor of the inhibitor of the protein kinase-like</fullName>
    </submittedName>
</protein>
<dbReference type="AlphaFoldDB" id="A0A6F9DQ96"/>
<evidence type="ECO:0000313" key="1">
    <source>
        <dbReference type="EMBL" id="CAB3265168.1"/>
    </source>
</evidence>
<dbReference type="PANTHER" id="PTHR45749:SF21">
    <property type="entry name" value="DUF4371 DOMAIN-CONTAINING PROTEIN"/>
    <property type="match status" value="1"/>
</dbReference>
<name>A0A6F9DQ96_9ASCI</name>
<reference evidence="1" key="1">
    <citation type="submission" date="2020-04" db="EMBL/GenBank/DDBJ databases">
        <authorList>
            <person name="Neveu A P."/>
        </authorList>
    </citation>
    <scope>NUCLEOTIDE SEQUENCE</scope>
    <source>
        <tissue evidence="1">Whole embryo</tissue>
    </source>
</reference>
<proteinExistence type="evidence at transcript level"/>